<dbReference type="InterPro" id="IPR018908">
    <property type="entry name" value="TMEM234"/>
</dbReference>
<organism evidence="2 3">
    <name type="scientific">Sinocyclocheilus anshuiensis</name>
    <dbReference type="NCBI Taxonomy" id="1608454"/>
    <lineage>
        <taxon>Eukaryota</taxon>
        <taxon>Metazoa</taxon>
        <taxon>Chordata</taxon>
        <taxon>Craniata</taxon>
        <taxon>Vertebrata</taxon>
        <taxon>Euteleostomi</taxon>
        <taxon>Actinopterygii</taxon>
        <taxon>Neopterygii</taxon>
        <taxon>Teleostei</taxon>
        <taxon>Ostariophysi</taxon>
        <taxon>Cypriniformes</taxon>
        <taxon>Cyprinidae</taxon>
        <taxon>Cyprininae</taxon>
        <taxon>Sinocyclocheilus</taxon>
    </lineage>
</organism>
<dbReference type="Ensembl" id="ENSSANT00000077658.1">
    <property type="protein sequence ID" value="ENSSANP00000073043.1"/>
    <property type="gene ID" value="ENSSANG00000036443.1"/>
</dbReference>
<feature type="transmembrane region" description="Helical" evidence="1">
    <location>
        <begin position="6"/>
        <end position="27"/>
    </location>
</feature>
<name>A0A671QSK5_9TELE</name>
<keyword evidence="1" id="KW-0812">Transmembrane</keyword>
<accession>A0A671QSK5</accession>
<keyword evidence="1" id="KW-0472">Membrane</keyword>
<reference evidence="2" key="1">
    <citation type="submission" date="2025-08" db="UniProtKB">
        <authorList>
            <consortium name="Ensembl"/>
        </authorList>
    </citation>
    <scope>IDENTIFICATION</scope>
</reference>
<evidence type="ECO:0000313" key="2">
    <source>
        <dbReference type="Ensembl" id="ENSSANP00000073043.1"/>
    </source>
</evidence>
<keyword evidence="1" id="KW-1133">Transmembrane helix</keyword>
<dbReference type="Pfam" id="PF10639">
    <property type="entry name" value="TMEM234"/>
    <property type="match status" value="1"/>
</dbReference>
<keyword evidence="3" id="KW-1185">Reference proteome</keyword>
<dbReference type="Proteomes" id="UP000472260">
    <property type="component" value="Unassembled WGS sequence"/>
</dbReference>
<sequence length="84" mass="9595">MYVIYISVIIMFSVGEVFCLLLVAILWEGTGTNPLMKKGTEGIEGVQKDNKLLQFLVEVKFLCFSISREITNRETEKQLASRYT</sequence>
<evidence type="ECO:0000256" key="1">
    <source>
        <dbReference type="SAM" id="Phobius"/>
    </source>
</evidence>
<dbReference type="AlphaFoldDB" id="A0A671QSK5"/>
<proteinExistence type="predicted"/>
<protein>
    <submittedName>
        <fullName evidence="2">Uncharacterized protein</fullName>
    </submittedName>
</protein>
<evidence type="ECO:0000313" key="3">
    <source>
        <dbReference type="Proteomes" id="UP000472260"/>
    </source>
</evidence>
<reference evidence="2" key="2">
    <citation type="submission" date="2025-09" db="UniProtKB">
        <authorList>
            <consortium name="Ensembl"/>
        </authorList>
    </citation>
    <scope>IDENTIFICATION</scope>
</reference>